<sequence length="79" mass="9094">MQVLQLLSVALVERDRSERDIHSTEKGEGERGPVCLSAHAFIRLEIERCRWRRRWRCAAMRVICGRKRGEWAASGESAA</sequence>
<evidence type="ECO:0000313" key="2">
    <source>
        <dbReference type="Proteomes" id="UP001152622"/>
    </source>
</evidence>
<proteinExistence type="predicted"/>
<dbReference type="Proteomes" id="UP001152622">
    <property type="component" value="Chromosome 21"/>
</dbReference>
<dbReference type="EMBL" id="JAINUF010000021">
    <property type="protein sequence ID" value="KAJ8334835.1"/>
    <property type="molecule type" value="Genomic_DNA"/>
</dbReference>
<evidence type="ECO:0000313" key="1">
    <source>
        <dbReference type="EMBL" id="KAJ8334835.1"/>
    </source>
</evidence>
<organism evidence="1 2">
    <name type="scientific">Synaphobranchus kaupii</name>
    <name type="common">Kaup's arrowtooth eel</name>
    <dbReference type="NCBI Taxonomy" id="118154"/>
    <lineage>
        <taxon>Eukaryota</taxon>
        <taxon>Metazoa</taxon>
        <taxon>Chordata</taxon>
        <taxon>Craniata</taxon>
        <taxon>Vertebrata</taxon>
        <taxon>Euteleostomi</taxon>
        <taxon>Actinopterygii</taxon>
        <taxon>Neopterygii</taxon>
        <taxon>Teleostei</taxon>
        <taxon>Anguilliformes</taxon>
        <taxon>Synaphobranchidae</taxon>
        <taxon>Synaphobranchus</taxon>
    </lineage>
</organism>
<reference evidence="1" key="1">
    <citation type="journal article" date="2023" name="Science">
        <title>Genome structures resolve the early diversification of teleost fishes.</title>
        <authorList>
            <person name="Parey E."/>
            <person name="Louis A."/>
            <person name="Montfort J."/>
            <person name="Bouchez O."/>
            <person name="Roques C."/>
            <person name="Iampietro C."/>
            <person name="Lluch J."/>
            <person name="Castinel A."/>
            <person name="Donnadieu C."/>
            <person name="Desvignes T."/>
            <person name="Floi Bucao C."/>
            <person name="Jouanno E."/>
            <person name="Wen M."/>
            <person name="Mejri S."/>
            <person name="Dirks R."/>
            <person name="Jansen H."/>
            <person name="Henkel C."/>
            <person name="Chen W.J."/>
            <person name="Zahm M."/>
            <person name="Cabau C."/>
            <person name="Klopp C."/>
            <person name="Thompson A.W."/>
            <person name="Robinson-Rechavi M."/>
            <person name="Braasch I."/>
            <person name="Lecointre G."/>
            <person name="Bobe J."/>
            <person name="Postlethwait J.H."/>
            <person name="Berthelot C."/>
            <person name="Roest Crollius H."/>
            <person name="Guiguen Y."/>
        </authorList>
    </citation>
    <scope>NUCLEOTIDE SEQUENCE</scope>
    <source>
        <strain evidence="1">WJC10195</strain>
    </source>
</reference>
<dbReference type="AlphaFoldDB" id="A0A9Q1E9T9"/>
<name>A0A9Q1E9T9_SYNKA</name>
<protein>
    <submittedName>
        <fullName evidence="1">Uncharacterized protein</fullName>
    </submittedName>
</protein>
<comment type="caution">
    <text evidence="1">The sequence shown here is derived from an EMBL/GenBank/DDBJ whole genome shotgun (WGS) entry which is preliminary data.</text>
</comment>
<gene>
    <name evidence="1" type="ORF">SKAU_G00404740</name>
</gene>
<keyword evidence="2" id="KW-1185">Reference proteome</keyword>
<accession>A0A9Q1E9T9</accession>